<dbReference type="InterPro" id="IPR036118">
    <property type="entry name" value="UreE_N_sf"/>
</dbReference>
<organism evidence="7 8">
    <name type="scientific">Magnetospirillum sulfuroxidans</name>
    <dbReference type="NCBI Taxonomy" id="611300"/>
    <lineage>
        <taxon>Bacteria</taxon>
        <taxon>Pseudomonadati</taxon>
        <taxon>Pseudomonadota</taxon>
        <taxon>Alphaproteobacteria</taxon>
        <taxon>Rhodospirillales</taxon>
        <taxon>Rhodospirillaceae</taxon>
        <taxon>Magnetospirillum</taxon>
    </lineage>
</organism>
<sequence length="159" mass="17614">MRRALALHPAGSWPRTAKAGTVTLAAAERHRRRLMLSADDGGEFLLDLPRAMQMKDGDGLELDDGGFLCLVAADEDVIDISCRTEAELARICWHIGNRHVAVQFLPNRTLRVAMDHVLMTMLDGQAIQAWRRRAPFQPEPGAYDPHGLMNAPAPVVRRA</sequence>
<keyword evidence="4 5" id="KW-0143">Chaperone</keyword>
<dbReference type="SUPFAM" id="SSF69287">
    <property type="entry name" value="Urease metallochaperone UreE, N-terminal domain"/>
    <property type="match status" value="1"/>
</dbReference>
<dbReference type="Gene3D" id="2.60.260.20">
    <property type="entry name" value="Urease metallochaperone UreE, N-terminal domain"/>
    <property type="match status" value="1"/>
</dbReference>
<evidence type="ECO:0000256" key="2">
    <source>
        <dbReference type="ARBA" id="ARBA00022490"/>
    </source>
</evidence>
<keyword evidence="8" id="KW-1185">Reference proteome</keyword>
<reference evidence="7 8" key="1">
    <citation type="submission" date="2021-04" db="EMBL/GenBank/DDBJ databases">
        <title>Magnetospirillum sulfuroxidans sp. nov., a facultative chemolithoautotrophic sulfur-oxidizing alphaproteobacterium isolated from freshwater sediment and proposals for Paramagetospirillum gen. nov., and Magnetospirillaceae fam. nov.</title>
        <authorList>
            <person name="Koziaeva V."/>
            <person name="Geelhoed J.S."/>
            <person name="Sorokin D.Y."/>
            <person name="Grouzdev D.S."/>
        </authorList>
    </citation>
    <scope>NUCLEOTIDE SEQUENCE [LARGE SCALE GENOMIC DNA]</scope>
    <source>
        <strain evidence="7 8">J10</strain>
    </source>
</reference>
<dbReference type="PIRSF" id="PIRSF036402">
    <property type="entry name" value="Ureas_acces_UreE"/>
    <property type="match status" value="1"/>
</dbReference>
<evidence type="ECO:0000256" key="4">
    <source>
        <dbReference type="ARBA" id="ARBA00023186"/>
    </source>
</evidence>
<dbReference type="SUPFAM" id="SSF69737">
    <property type="entry name" value="Urease metallochaperone UreE, C-terminal domain"/>
    <property type="match status" value="1"/>
</dbReference>
<proteinExistence type="inferred from homology"/>
<comment type="similarity">
    <text evidence="5">Belongs to the UreE family.</text>
</comment>
<name>A0ABS5IGM7_9PROT</name>
<dbReference type="Pfam" id="PF05194">
    <property type="entry name" value="UreE_C"/>
    <property type="match status" value="1"/>
</dbReference>
<evidence type="ECO:0000313" key="7">
    <source>
        <dbReference type="EMBL" id="MBR9973562.1"/>
    </source>
</evidence>
<dbReference type="RefSeq" id="WP_211551410.1">
    <property type="nucleotide sequence ID" value="NZ_JAGTUF010000025.1"/>
</dbReference>
<evidence type="ECO:0000259" key="6">
    <source>
        <dbReference type="SMART" id="SM00988"/>
    </source>
</evidence>
<dbReference type="InterPro" id="IPR007864">
    <property type="entry name" value="UreE_C_dom"/>
</dbReference>
<evidence type="ECO:0000256" key="3">
    <source>
        <dbReference type="ARBA" id="ARBA00022596"/>
    </source>
</evidence>
<dbReference type="SMART" id="SM00988">
    <property type="entry name" value="UreE_N"/>
    <property type="match status" value="1"/>
</dbReference>
<dbReference type="Pfam" id="PF02814">
    <property type="entry name" value="UreE_N"/>
    <property type="match status" value="1"/>
</dbReference>
<dbReference type="Proteomes" id="UP000680714">
    <property type="component" value="Unassembled WGS sequence"/>
</dbReference>
<comment type="caution">
    <text evidence="7">The sequence shown here is derived from an EMBL/GenBank/DDBJ whole genome shotgun (WGS) entry which is preliminary data.</text>
</comment>
<dbReference type="InterPro" id="IPR012406">
    <property type="entry name" value="UreE"/>
</dbReference>
<accession>A0ABS5IGM7</accession>
<feature type="domain" description="UreE urease accessory N-terminal" evidence="6">
    <location>
        <begin position="4"/>
        <end position="68"/>
    </location>
</feature>
<comment type="function">
    <text evidence="5">Involved in urease metallocenter assembly. Binds nickel. Probably functions as a nickel donor during metallocenter assembly.</text>
</comment>
<evidence type="ECO:0000256" key="1">
    <source>
        <dbReference type="ARBA" id="ARBA00004496"/>
    </source>
</evidence>
<dbReference type="CDD" id="cd00571">
    <property type="entry name" value="UreE"/>
    <property type="match status" value="1"/>
</dbReference>
<gene>
    <name evidence="5" type="primary">ureE</name>
    <name evidence="7" type="ORF">KEC16_17680</name>
</gene>
<dbReference type="HAMAP" id="MF_00822">
    <property type="entry name" value="UreE"/>
    <property type="match status" value="1"/>
</dbReference>
<protein>
    <recommendedName>
        <fullName evidence="5">Urease accessory protein UreE</fullName>
    </recommendedName>
</protein>
<comment type="subcellular location">
    <subcellularLocation>
        <location evidence="1 5">Cytoplasm</location>
    </subcellularLocation>
</comment>
<evidence type="ECO:0000256" key="5">
    <source>
        <dbReference type="HAMAP-Rule" id="MF_00822"/>
    </source>
</evidence>
<dbReference type="Gene3D" id="3.30.70.790">
    <property type="entry name" value="UreE, C-terminal domain"/>
    <property type="match status" value="1"/>
</dbReference>
<keyword evidence="2 5" id="KW-0963">Cytoplasm</keyword>
<dbReference type="EMBL" id="JAGTUF010000025">
    <property type="protein sequence ID" value="MBR9973562.1"/>
    <property type="molecule type" value="Genomic_DNA"/>
</dbReference>
<keyword evidence="3 5" id="KW-0533">Nickel</keyword>
<dbReference type="InterPro" id="IPR004029">
    <property type="entry name" value="UreE_N"/>
</dbReference>
<evidence type="ECO:0000313" key="8">
    <source>
        <dbReference type="Proteomes" id="UP000680714"/>
    </source>
</evidence>